<dbReference type="InterPro" id="IPR036116">
    <property type="entry name" value="FN3_sf"/>
</dbReference>
<organism evidence="2">
    <name type="scientific">marine sediment metagenome</name>
    <dbReference type="NCBI Taxonomy" id="412755"/>
    <lineage>
        <taxon>unclassified sequences</taxon>
        <taxon>metagenomes</taxon>
        <taxon>ecological metagenomes</taxon>
    </lineage>
</organism>
<feature type="compositionally biased region" description="Low complexity" evidence="1">
    <location>
        <begin position="1"/>
        <end position="16"/>
    </location>
</feature>
<name>X1U4T6_9ZZZZ</name>
<dbReference type="EMBL" id="BARW01028399">
    <property type="protein sequence ID" value="GAJ12484.1"/>
    <property type="molecule type" value="Genomic_DNA"/>
</dbReference>
<dbReference type="SUPFAM" id="SSF49265">
    <property type="entry name" value="Fibronectin type III"/>
    <property type="match status" value="1"/>
</dbReference>
<comment type="caution">
    <text evidence="2">The sequence shown here is derived from an EMBL/GenBank/DDBJ whole genome shotgun (WGS) entry which is preliminary data.</text>
</comment>
<reference evidence="2" key="1">
    <citation type="journal article" date="2014" name="Front. Microbiol.">
        <title>High frequency of phylogenetically diverse reductive dehalogenase-homologous genes in deep subseafloor sedimentary metagenomes.</title>
        <authorList>
            <person name="Kawai M."/>
            <person name="Futagami T."/>
            <person name="Toyoda A."/>
            <person name="Takaki Y."/>
            <person name="Nishi S."/>
            <person name="Hori S."/>
            <person name="Arai W."/>
            <person name="Tsubouchi T."/>
            <person name="Morono Y."/>
            <person name="Uchiyama I."/>
            <person name="Ito T."/>
            <person name="Fujiyama A."/>
            <person name="Inagaki F."/>
            <person name="Takami H."/>
        </authorList>
    </citation>
    <scope>NUCLEOTIDE SEQUENCE</scope>
    <source>
        <strain evidence="2">Expedition CK06-06</strain>
    </source>
</reference>
<accession>X1U4T6</accession>
<dbReference type="InterPro" id="IPR003961">
    <property type="entry name" value="FN3_dom"/>
</dbReference>
<gene>
    <name evidence="2" type="ORF">S12H4_45856</name>
</gene>
<dbReference type="Gene3D" id="2.60.40.10">
    <property type="entry name" value="Immunoglobulins"/>
    <property type="match status" value="1"/>
</dbReference>
<dbReference type="AlphaFoldDB" id="X1U4T6"/>
<proteinExistence type="predicted"/>
<dbReference type="CDD" id="cd00063">
    <property type="entry name" value="FN3"/>
    <property type="match status" value="1"/>
</dbReference>
<dbReference type="InterPro" id="IPR013783">
    <property type="entry name" value="Ig-like_fold"/>
</dbReference>
<evidence type="ECO:0000313" key="2">
    <source>
        <dbReference type="EMBL" id="GAJ12484.1"/>
    </source>
</evidence>
<feature type="non-terminal residue" evidence="2">
    <location>
        <position position="1"/>
    </location>
</feature>
<feature type="region of interest" description="Disordered" evidence="1">
    <location>
        <begin position="1"/>
        <end position="22"/>
    </location>
</feature>
<evidence type="ECO:0008006" key="3">
    <source>
        <dbReference type="Google" id="ProtNLM"/>
    </source>
</evidence>
<sequence>GFEYGETTDYGTTTPTESKETGETFSQAITGLTPGKHYHFRALATNSAGTTYGSDRGFFAKGGLKGNPHIDQRIYQYVERMDR</sequence>
<evidence type="ECO:0000256" key="1">
    <source>
        <dbReference type="SAM" id="MobiDB-lite"/>
    </source>
</evidence>
<protein>
    <recommendedName>
        <fullName evidence="3">Fibronectin type-III domain-containing protein</fullName>
    </recommendedName>
</protein>